<proteinExistence type="predicted"/>
<dbReference type="Gene3D" id="3.40.50.720">
    <property type="entry name" value="NAD(P)-binding Rossmann-like Domain"/>
    <property type="match status" value="1"/>
</dbReference>
<feature type="domain" description="NAD(P)-binding" evidence="1">
    <location>
        <begin position="13"/>
        <end position="164"/>
    </location>
</feature>
<dbReference type="Proteomes" id="UP000014174">
    <property type="component" value="Unassembled WGS sequence"/>
</dbReference>
<dbReference type="PANTHER" id="PTHR48079">
    <property type="entry name" value="PROTEIN YEEZ"/>
    <property type="match status" value="1"/>
</dbReference>
<dbReference type="GO" id="GO:0005737">
    <property type="term" value="C:cytoplasm"/>
    <property type="evidence" value="ECO:0007669"/>
    <property type="project" value="TreeGrafter"/>
</dbReference>
<name>R9H3M0_9SPHI</name>
<dbReference type="InterPro" id="IPR016040">
    <property type="entry name" value="NAD(P)-bd_dom"/>
</dbReference>
<protein>
    <submittedName>
        <fullName evidence="2">NAD-dependent epimerase/dehydratase</fullName>
    </submittedName>
</protein>
<dbReference type="EMBL" id="AQPN01000043">
    <property type="protein sequence ID" value="EOR95779.1"/>
    <property type="molecule type" value="Genomic_DNA"/>
</dbReference>
<dbReference type="RefSeq" id="WP_016194336.1">
    <property type="nucleotide sequence ID" value="NZ_AQPN01000043.1"/>
</dbReference>
<dbReference type="PANTHER" id="PTHR48079:SF6">
    <property type="entry name" value="NAD(P)-BINDING DOMAIN-CONTAINING PROTEIN-RELATED"/>
    <property type="match status" value="1"/>
</dbReference>
<dbReference type="eggNOG" id="COG0451">
    <property type="taxonomic scope" value="Bacteria"/>
</dbReference>
<comment type="caution">
    <text evidence="2">The sequence shown here is derived from an EMBL/GenBank/DDBJ whole genome shotgun (WGS) entry which is preliminary data.</text>
</comment>
<evidence type="ECO:0000313" key="3">
    <source>
        <dbReference type="Proteomes" id="UP000014174"/>
    </source>
</evidence>
<organism evidence="2 3">
    <name type="scientific">Arcticibacter svalbardensis MN12-7</name>
    <dbReference type="NCBI Taxonomy" id="1150600"/>
    <lineage>
        <taxon>Bacteria</taxon>
        <taxon>Pseudomonadati</taxon>
        <taxon>Bacteroidota</taxon>
        <taxon>Sphingobacteriia</taxon>
        <taxon>Sphingobacteriales</taxon>
        <taxon>Sphingobacteriaceae</taxon>
        <taxon>Arcticibacter</taxon>
    </lineage>
</organism>
<dbReference type="Pfam" id="PF13460">
    <property type="entry name" value="NAD_binding_10"/>
    <property type="match status" value="1"/>
</dbReference>
<dbReference type="SUPFAM" id="SSF51735">
    <property type="entry name" value="NAD(P)-binding Rossmann-fold domains"/>
    <property type="match status" value="1"/>
</dbReference>
<dbReference type="STRING" id="1150600.ADIARSV_1092"/>
<dbReference type="CDD" id="cd05266">
    <property type="entry name" value="SDR_a4"/>
    <property type="match status" value="1"/>
</dbReference>
<dbReference type="InterPro" id="IPR036291">
    <property type="entry name" value="NAD(P)-bd_dom_sf"/>
</dbReference>
<sequence length="274" mass="29938">MAKKIGISILGCGWFGLPLAKQLITLGYRVNGSTTTPDKLTALTDEGIEAYLIDLANEDVKDVSAFFDSEVLVIAFPPRMRSGKEGNYLPKIEHALRMIKNSAVKQVIFISSSSVFGDTNTKVDESSIPQPETDSGKAILSAERLLQSTPGLTTTVLRFSGLIGPGRDPGRFFGGKTAVPNGQAPVNLIHLDDCIGITCQIIEKEAYGLVYHGVTPDHPSRQDFYTPVSVKAGYAAPTFIDELKEWKIVESKHVPLYLNYTFVNGSLLDLIKRY</sequence>
<reference evidence="2 3" key="1">
    <citation type="journal article" date="2013" name="Genome Announc.">
        <title>Draft Genome Sequence of Arcticibacter svalbardensis Strain MN12-7T, a Member of the Family Sphingobacteriaceae Isolated from an Arctic Soil Sample.</title>
        <authorList>
            <person name="Shivaji S."/>
            <person name="Ara S."/>
            <person name="Prasad S."/>
            <person name="Manasa B.P."/>
            <person name="Begum Z."/>
            <person name="Singh A."/>
            <person name="Kumar Pinnaka A."/>
        </authorList>
    </citation>
    <scope>NUCLEOTIDE SEQUENCE [LARGE SCALE GENOMIC DNA]</scope>
    <source>
        <strain evidence="2 3">MN12-7</strain>
    </source>
</reference>
<evidence type="ECO:0000259" key="1">
    <source>
        <dbReference type="Pfam" id="PF13460"/>
    </source>
</evidence>
<evidence type="ECO:0000313" key="2">
    <source>
        <dbReference type="EMBL" id="EOR95779.1"/>
    </source>
</evidence>
<accession>R9H3M0</accession>
<gene>
    <name evidence="2" type="ORF">ADIARSV_1092</name>
</gene>
<dbReference type="OrthoDB" id="751203at2"/>
<dbReference type="AlphaFoldDB" id="R9H3M0"/>
<dbReference type="InterPro" id="IPR051783">
    <property type="entry name" value="NAD(P)-dependent_oxidoreduct"/>
</dbReference>
<dbReference type="GO" id="GO:0004029">
    <property type="term" value="F:aldehyde dehydrogenase (NAD+) activity"/>
    <property type="evidence" value="ECO:0007669"/>
    <property type="project" value="TreeGrafter"/>
</dbReference>
<keyword evidence="3" id="KW-1185">Reference proteome</keyword>